<proteinExistence type="predicted"/>
<organism evidence="1 2">
    <name type="scientific">Pristionchus fissidentatus</name>
    <dbReference type="NCBI Taxonomy" id="1538716"/>
    <lineage>
        <taxon>Eukaryota</taxon>
        <taxon>Metazoa</taxon>
        <taxon>Ecdysozoa</taxon>
        <taxon>Nematoda</taxon>
        <taxon>Chromadorea</taxon>
        <taxon>Rhabditida</taxon>
        <taxon>Rhabditina</taxon>
        <taxon>Diplogasteromorpha</taxon>
        <taxon>Diplogasteroidea</taxon>
        <taxon>Neodiplogasteridae</taxon>
        <taxon>Pristionchus</taxon>
    </lineage>
</organism>
<gene>
    <name evidence="1" type="ORF">PFISCL1PPCAC_11086</name>
</gene>
<dbReference type="AlphaFoldDB" id="A0AAV5VK95"/>
<reference evidence="1" key="1">
    <citation type="submission" date="2023-10" db="EMBL/GenBank/DDBJ databases">
        <title>Genome assembly of Pristionchus species.</title>
        <authorList>
            <person name="Yoshida K."/>
            <person name="Sommer R.J."/>
        </authorList>
    </citation>
    <scope>NUCLEOTIDE SEQUENCE</scope>
    <source>
        <strain evidence="1">RS5133</strain>
    </source>
</reference>
<sequence>MHAMENIGCKAMIRGHQVMLEGYDVTWKRLFCVFTATCAEDHTNKGAVAIVDENLKVFIRVFQADKTR</sequence>
<dbReference type="Gene3D" id="3.60.21.10">
    <property type="match status" value="1"/>
</dbReference>
<evidence type="ECO:0000313" key="2">
    <source>
        <dbReference type="Proteomes" id="UP001432322"/>
    </source>
</evidence>
<dbReference type="EMBL" id="BTSY01000003">
    <property type="protein sequence ID" value="GMT19788.1"/>
    <property type="molecule type" value="Genomic_DNA"/>
</dbReference>
<dbReference type="InterPro" id="IPR029052">
    <property type="entry name" value="Metallo-depent_PP-like"/>
</dbReference>
<keyword evidence="2" id="KW-1185">Reference proteome</keyword>
<name>A0AAV5VK95_9BILA</name>
<evidence type="ECO:0000313" key="1">
    <source>
        <dbReference type="EMBL" id="GMT19788.1"/>
    </source>
</evidence>
<protein>
    <submittedName>
        <fullName evidence="1">Uncharacterized protein</fullName>
    </submittedName>
</protein>
<dbReference type="Proteomes" id="UP001432322">
    <property type="component" value="Unassembled WGS sequence"/>
</dbReference>
<accession>A0AAV5VK95</accession>
<feature type="non-terminal residue" evidence="1">
    <location>
        <position position="68"/>
    </location>
</feature>
<comment type="caution">
    <text evidence="1">The sequence shown here is derived from an EMBL/GenBank/DDBJ whole genome shotgun (WGS) entry which is preliminary data.</text>
</comment>
<dbReference type="SUPFAM" id="SSF56300">
    <property type="entry name" value="Metallo-dependent phosphatases"/>
    <property type="match status" value="1"/>
</dbReference>